<name>A0AC34F2X8_9BILA</name>
<dbReference type="WBParaSite" id="ES5_v2.g11289.t1">
    <property type="protein sequence ID" value="ES5_v2.g11289.t1"/>
    <property type="gene ID" value="ES5_v2.g11289"/>
</dbReference>
<reference evidence="2" key="1">
    <citation type="submission" date="2022-11" db="UniProtKB">
        <authorList>
            <consortium name="WormBaseParasite"/>
        </authorList>
    </citation>
    <scope>IDENTIFICATION</scope>
</reference>
<sequence length="831" mass="94098">MNTSNANSEKIEKEQPSSSSEFQASTSSTPPKYSTKVRQTGNSDFFTTSYVKLTKENVERTKLNNDAPKKYYFFDEKEKLKSFQLLDPAVIENLQKTEQDFTAEEGLLFNDPTMAKLAGRTKEECIEIFTKIVNNPAVFNALQNSLCDMNSDQMHKLMYSLPFTELEDIAVKRLDSKLPPSDEQLHDLQKNAFIHFRGRKAIESRYFELWSNKELDEQKFNNFTLMKENTILPFHDEVCASHLKYLTACSTPELNDTLNFVNNVSALSRLQSSNDSHVFGKITIRGKVYEICNEKSFVYFSSGKLDFQPTPERYVSYCSNICIKISDGQISFLNAFGVAVIINGLCILSGHKSVFPHKGTFVIDIPKYGTFYYTTILPNASENIKKAFVKPVEHNVTADGEIITEKIDQAFEFLPQTISTDKIETSSEFLTVPKDNMNPEVNGKTQPISSLPSSSAEKRVHDNGIDKIEPDAKRIHLDENAAKADGDAQSDPPVAYTNISKIPVERKEIVKALHDFTYPSDEFDSVPIPFDLRAKATMRSIKGLPTTRPSDSNLLPEFVLYKYLTLNAAKSELPCDYLAFQRYLKDEMAEKLKLSKFIIPKSIDLSRVQMSDKVNGAVLYNKKVEPVLPLILGSPSKYESDIRFSTKKEHVIEDEKIEYYGQLRFKPPNLHESKKLKNFPPKAESDIYYKFFNCGYNVLNSYTPGVPKVFPYFRPKPKLVRNQFGHPVWINVPEKAKPQTQSPVKQYQGPPSSSTRPLRPEASTFKRIYSPNRPQFTLYSAPQYASLPSTPRLINDGHDFRIVAPVTSASETGLGTSFQGMHMDDGRGSGT</sequence>
<dbReference type="Proteomes" id="UP000887579">
    <property type="component" value="Unplaced"/>
</dbReference>
<organism evidence="1 2">
    <name type="scientific">Panagrolaimus sp. ES5</name>
    <dbReference type="NCBI Taxonomy" id="591445"/>
    <lineage>
        <taxon>Eukaryota</taxon>
        <taxon>Metazoa</taxon>
        <taxon>Ecdysozoa</taxon>
        <taxon>Nematoda</taxon>
        <taxon>Chromadorea</taxon>
        <taxon>Rhabditida</taxon>
        <taxon>Tylenchina</taxon>
        <taxon>Panagrolaimomorpha</taxon>
        <taxon>Panagrolaimoidea</taxon>
        <taxon>Panagrolaimidae</taxon>
        <taxon>Panagrolaimus</taxon>
    </lineage>
</organism>
<protein>
    <submittedName>
        <fullName evidence="2">Uncharacterized protein</fullName>
    </submittedName>
</protein>
<evidence type="ECO:0000313" key="1">
    <source>
        <dbReference type="Proteomes" id="UP000887579"/>
    </source>
</evidence>
<proteinExistence type="predicted"/>
<evidence type="ECO:0000313" key="2">
    <source>
        <dbReference type="WBParaSite" id="ES5_v2.g11289.t1"/>
    </source>
</evidence>
<accession>A0AC34F2X8</accession>